<sequence>MYSEHSGQRRGLLRPVTASGGGPIFRNLPLFGFLIGLLFFFFIFNIYQAQRAELYEIRNQIELEKSRYIKTKSENINFKAQLENYKSSEASLKNELQSVRLNQKECSEKLAEWDNNLLSNQINLKHLQSDKNACFTALDSMKAELALAKLTLTNLQANSKSMGSEMEAPKKIIESLKTRLQGKDAQESISQTNLAASPLAVTQDANELESRKNTSIQNEKLTNKIEHNPSLNASATNLFQQEVVLPESVALRAPEHIVVTVTKSSNNLHAPTIIPVPRNAAQNDQLNFLASPLQLEKQSLEAKTAENLRLPNIPELQLNLDNVLRMNEQLPFIHKKDQMKKNVENGNDRDGKQVIGGEYIDKELEDA</sequence>
<proteinExistence type="predicted"/>
<evidence type="ECO:0000313" key="3">
    <source>
        <dbReference type="Proteomes" id="UP000276991"/>
    </source>
</evidence>
<feature type="transmembrane region" description="Helical" evidence="1">
    <location>
        <begin position="28"/>
        <end position="47"/>
    </location>
</feature>
<dbReference type="EMBL" id="UPTC01000365">
    <property type="protein sequence ID" value="VBB28222.1"/>
    <property type="molecule type" value="Genomic_DNA"/>
</dbReference>
<keyword evidence="3" id="KW-1185">Reference proteome</keyword>
<evidence type="ECO:0000256" key="1">
    <source>
        <dbReference type="SAM" id="Phobius"/>
    </source>
</evidence>
<organism evidence="2 3">
    <name type="scientific">Acanthocheilonema viteae</name>
    <name type="common">Filarial nematode worm</name>
    <name type="synonym">Dipetalonema viteae</name>
    <dbReference type="NCBI Taxonomy" id="6277"/>
    <lineage>
        <taxon>Eukaryota</taxon>
        <taxon>Metazoa</taxon>
        <taxon>Ecdysozoa</taxon>
        <taxon>Nematoda</taxon>
        <taxon>Chromadorea</taxon>
        <taxon>Rhabditida</taxon>
        <taxon>Spirurina</taxon>
        <taxon>Spiruromorpha</taxon>
        <taxon>Filarioidea</taxon>
        <taxon>Onchocercidae</taxon>
        <taxon>Acanthocheilonema</taxon>
    </lineage>
</organism>
<dbReference type="Proteomes" id="UP000276991">
    <property type="component" value="Unassembled WGS sequence"/>
</dbReference>
<reference evidence="2 3" key="1">
    <citation type="submission" date="2018-08" db="EMBL/GenBank/DDBJ databases">
        <authorList>
            <person name="Laetsch R D."/>
            <person name="Stevens L."/>
            <person name="Kumar S."/>
            <person name="Blaxter L. M."/>
        </authorList>
    </citation>
    <scope>NUCLEOTIDE SEQUENCE [LARGE SCALE GENOMIC DNA]</scope>
</reference>
<protein>
    <submittedName>
        <fullName evidence="2">Uncharacterized protein</fullName>
    </submittedName>
</protein>
<evidence type="ECO:0000313" key="2">
    <source>
        <dbReference type="EMBL" id="VBB28222.1"/>
    </source>
</evidence>
<keyword evidence="1" id="KW-1133">Transmembrane helix</keyword>
<accession>A0A498SBG2</accession>
<dbReference type="STRING" id="6277.A0A498SBG2"/>
<name>A0A498SBG2_ACAVI</name>
<gene>
    <name evidence="2" type="ORF">NAV_LOCUS3052</name>
</gene>
<keyword evidence="1" id="KW-0812">Transmembrane</keyword>
<dbReference type="OrthoDB" id="5847131at2759"/>
<dbReference type="AlphaFoldDB" id="A0A498SBG2"/>
<keyword evidence="1" id="KW-0472">Membrane</keyword>